<evidence type="ECO:0000313" key="6">
    <source>
        <dbReference type="Proteomes" id="UP000332933"/>
    </source>
</evidence>
<evidence type="ECO:0000313" key="5">
    <source>
        <dbReference type="EMBL" id="VFU01559.1"/>
    </source>
</evidence>
<dbReference type="PROSITE" id="PS50011">
    <property type="entry name" value="PROTEIN_KINASE_DOM"/>
    <property type="match status" value="1"/>
</dbReference>
<feature type="region of interest" description="Disordered" evidence="1">
    <location>
        <begin position="70"/>
        <end position="90"/>
    </location>
</feature>
<dbReference type="EMBL" id="VJMH01007473">
    <property type="protein sequence ID" value="KAF0682984.1"/>
    <property type="molecule type" value="Genomic_DNA"/>
</dbReference>
<dbReference type="InterPro" id="IPR051681">
    <property type="entry name" value="Ser/Thr_Kinases-Pseudokinases"/>
</dbReference>
<feature type="compositionally biased region" description="Polar residues" evidence="1">
    <location>
        <begin position="72"/>
        <end position="81"/>
    </location>
</feature>
<dbReference type="AlphaFoldDB" id="A0A485LRT1"/>
<keyword evidence="2" id="KW-0472">Membrane</keyword>
<feature type="region of interest" description="Disordered" evidence="1">
    <location>
        <begin position="1"/>
        <end position="23"/>
    </location>
</feature>
<reference evidence="5 6" key="1">
    <citation type="submission" date="2019-03" db="EMBL/GenBank/DDBJ databases">
        <authorList>
            <person name="Gaulin E."/>
            <person name="Dumas B."/>
        </authorList>
    </citation>
    <scope>NUCLEOTIDE SEQUENCE [LARGE SCALE GENOMIC DNA]</scope>
    <source>
        <strain evidence="5">CBS 568.67</strain>
    </source>
</reference>
<keyword evidence="6" id="KW-1185">Reference proteome</keyword>
<dbReference type="PANTHER" id="PTHR44329">
    <property type="entry name" value="SERINE/THREONINE-PROTEIN KINASE TNNI3K-RELATED"/>
    <property type="match status" value="1"/>
</dbReference>
<dbReference type="GO" id="GO:0005524">
    <property type="term" value="F:ATP binding"/>
    <property type="evidence" value="ECO:0007669"/>
    <property type="project" value="InterPro"/>
</dbReference>
<dbReference type="InterPro" id="IPR001245">
    <property type="entry name" value="Ser-Thr/Tyr_kinase_cat_dom"/>
</dbReference>
<evidence type="ECO:0000313" key="4">
    <source>
        <dbReference type="EMBL" id="KAF0682984.1"/>
    </source>
</evidence>
<dbReference type="InterPro" id="IPR000719">
    <property type="entry name" value="Prot_kinase_dom"/>
</dbReference>
<dbReference type="Pfam" id="PF00069">
    <property type="entry name" value="Pkinase"/>
    <property type="match status" value="1"/>
</dbReference>
<dbReference type="OrthoDB" id="4062651at2759"/>
<evidence type="ECO:0000256" key="2">
    <source>
        <dbReference type="SAM" id="Phobius"/>
    </source>
</evidence>
<keyword evidence="2" id="KW-0812">Transmembrane</keyword>
<protein>
    <submittedName>
        <fullName evidence="5">Aste57867_24927 protein</fullName>
    </submittedName>
</protein>
<dbReference type="InterPro" id="IPR011009">
    <property type="entry name" value="Kinase-like_dom_sf"/>
</dbReference>
<gene>
    <name evidence="5" type="primary">Aste57867_24927</name>
    <name evidence="4" type="ORF">As57867_024849</name>
    <name evidence="5" type="ORF">ASTE57867_24927</name>
</gene>
<feature type="transmembrane region" description="Helical" evidence="2">
    <location>
        <begin position="32"/>
        <end position="53"/>
    </location>
</feature>
<dbReference type="Gene3D" id="3.30.200.20">
    <property type="entry name" value="Phosphorylase Kinase, domain 1"/>
    <property type="match status" value="1"/>
</dbReference>
<sequence length="422" mass="45800">MSNENSSLLAAPSTLAPSTTVSNTAGPSTTTWIILGGGGALLFTLVVFATIFWRRLQQARMDQTDYMDPTPACSQRYQPPSRNACRPSGATTLFSSGGDTTTTHGRSSTSAALLRPSHGASLSTDADHFDLSSLQMHRIPATELEFVQPLAAGAYGEVLLATFQGTPVAVKRLLLHKSQHADDVAKFIFEIKLLAASVDCPYIVAFVGASWTRPADIMLVMEWMDAGDLRQCLAHMSSTELPWSVKTRVAHDVVHALVYLHSMKLLHRDLKSRNVLLNTAMAAKVTDFGVAKERMDDVESLTVGVGTYRWMAPEVLVDGHYDTSADMYSFGVVLAELSTHRMPYDDVVTDRGAPIPAMALMAKVMRGEVAPTFDRACPAWVSALGRRCLALDPAARPTAMEAAYAIKRELKDVGVKPEEAEL</sequence>
<dbReference type="SUPFAM" id="SSF56112">
    <property type="entry name" value="Protein kinase-like (PK-like)"/>
    <property type="match status" value="1"/>
</dbReference>
<dbReference type="PANTHER" id="PTHR44329:SF214">
    <property type="entry name" value="PROTEIN KINASE DOMAIN-CONTAINING PROTEIN"/>
    <property type="match status" value="1"/>
</dbReference>
<name>A0A485LRT1_9STRA</name>
<organism evidence="5 6">
    <name type="scientific">Aphanomyces stellatus</name>
    <dbReference type="NCBI Taxonomy" id="120398"/>
    <lineage>
        <taxon>Eukaryota</taxon>
        <taxon>Sar</taxon>
        <taxon>Stramenopiles</taxon>
        <taxon>Oomycota</taxon>
        <taxon>Saprolegniomycetes</taxon>
        <taxon>Saprolegniales</taxon>
        <taxon>Verrucalvaceae</taxon>
        <taxon>Aphanomyces</taxon>
    </lineage>
</organism>
<dbReference type="Gene3D" id="1.10.510.10">
    <property type="entry name" value="Transferase(Phosphotransferase) domain 1"/>
    <property type="match status" value="1"/>
</dbReference>
<dbReference type="EMBL" id="CAADRA010007499">
    <property type="protein sequence ID" value="VFU01559.1"/>
    <property type="molecule type" value="Genomic_DNA"/>
</dbReference>
<dbReference type="PRINTS" id="PR00109">
    <property type="entry name" value="TYRKINASE"/>
</dbReference>
<feature type="domain" description="Protein kinase" evidence="3">
    <location>
        <begin position="144"/>
        <end position="410"/>
    </location>
</feature>
<proteinExistence type="predicted"/>
<dbReference type="Proteomes" id="UP000332933">
    <property type="component" value="Unassembled WGS sequence"/>
</dbReference>
<dbReference type="PROSITE" id="PS00108">
    <property type="entry name" value="PROTEIN_KINASE_ST"/>
    <property type="match status" value="1"/>
</dbReference>
<dbReference type="GO" id="GO:0004674">
    <property type="term" value="F:protein serine/threonine kinase activity"/>
    <property type="evidence" value="ECO:0007669"/>
    <property type="project" value="TreeGrafter"/>
</dbReference>
<evidence type="ECO:0000256" key="1">
    <source>
        <dbReference type="SAM" id="MobiDB-lite"/>
    </source>
</evidence>
<dbReference type="InterPro" id="IPR008271">
    <property type="entry name" value="Ser/Thr_kinase_AS"/>
</dbReference>
<dbReference type="SMART" id="SM00220">
    <property type="entry name" value="S_TKc"/>
    <property type="match status" value="1"/>
</dbReference>
<reference evidence="4" key="2">
    <citation type="submission" date="2019-06" db="EMBL/GenBank/DDBJ databases">
        <title>Genomics analysis of Aphanomyces spp. identifies a new class of oomycete effector associated with host adaptation.</title>
        <authorList>
            <person name="Gaulin E."/>
        </authorList>
    </citation>
    <scope>NUCLEOTIDE SEQUENCE</scope>
    <source>
        <strain evidence="4">CBS 578.67</strain>
    </source>
</reference>
<accession>A0A485LRT1</accession>
<evidence type="ECO:0000259" key="3">
    <source>
        <dbReference type="PROSITE" id="PS50011"/>
    </source>
</evidence>
<keyword evidence="2" id="KW-1133">Transmembrane helix</keyword>